<evidence type="ECO:0000256" key="1">
    <source>
        <dbReference type="SAM" id="MobiDB-lite"/>
    </source>
</evidence>
<accession>A0AAV0SVA7</accession>
<evidence type="ECO:0000313" key="2">
    <source>
        <dbReference type="EMBL" id="CAH0493169.1"/>
    </source>
</evidence>
<dbReference type="EMBL" id="CAKLBC010001667">
    <property type="protein sequence ID" value="CAH0493169.1"/>
    <property type="molecule type" value="Genomic_DNA"/>
</dbReference>
<evidence type="ECO:0000313" key="3">
    <source>
        <dbReference type="EMBL" id="CAI5708605.1"/>
    </source>
</evidence>
<comment type="caution">
    <text evidence="3">The sequence shown here is derived from an EMBL/GenBank/DDBJ whole genome shotgun (WGS) entry which is preliminary data.</text>
</comment>
<dbReference type="AlphaFoldDB" id="A0AAV0SVA7"/>
<sequence length="276" mass="30864">MWIPAGRLTAEHNIHEVLESLAADSQPAVWRESRAHLRDFNRILNQGISFFFTSDDALRRLDGVQLSICDTVVTIRKYSSYDKLYFVDLQRLPADVADLAIYDWFVARGAPPILITPTQAQGELKSRARTIYFNSVSCPVQLFEHNGEPLRKIFFFEEEKPCFVQRRLCRYNRVKPPSLRPPPRPTSEFSDTNMQSDEGDVSPGDLHATASPSQATLLSATVRTPPQPDSGRTQAPLSQFSSSHGTSSHPASTSSPIDKTFILGSVSTDDPTWKLV</sequence>
<proteinExistence type="predicted"/>
<reference evidence="3" key="2">
    <citation type="submission" date="2022-12" db="EMBL/GenBank/DDBJ databases">
        <authorList>
            <person name="Webb A."/>
        </authorList>
    </citation>
    <scope>NUCLEOTIDE SEQUENCE</scope>
    <source>
        <strain evidence="3">Pf2</strain>
    </source>
</reference>
<organism evidence="3 5">
    <name type="scientific">Peronospora farinosa</name>
    <dbReference type="NCBI Taxonomy" id="134698"/>
    <lineage>
        <taxon>Eukaryota</taxon>
        <taxon>Sar</taxon>
        <taxon>Stramenopiles</taxon>
        <taxon>Oomycota</taxon>
        <taxon>Peronosporomycetes</taxon>
        <taxon>Peronosporales</taxon>
        <taxon>Peronosporaceae</taxon>
        <taxon>Peronospora</taxon>
    </lineage>
</organism>
<protein>
    <recommendedName>
        <fullName evidence="6">Telomere replication protein EST3</fullName>
    </recommendedName>
</protein>
<gene>
    <name evidence="2" type="ORF">PFR001_LOCUS8324</name>
    <name evidence="3" type="ORF">PFR002_LOCUS1870</name>
</gene>
<reference evidence="2 4" key="1">
    <citation type="submission" date="2021-11" db="EMBL/GenBank/DDBJ databases">
        <authorList>
            <person name="Islam A."/>
            <person name="Islam S."/>
            <person name="Flora M.S."/>
            <person name="Rahman M."/>
            <person name="Ziaur R.M."/>
            <person name="Epstein J.H."/>
            <person name="Hassan M."/>
            <person name="Klassen M."/>
            <person name="Woodard K."/>
            <person name="Webb A."/>
            <person name="Webby R.J."/>
            <person name="El Zowalaty M.E."/>
        </authorList>
    </citation>
    <scope>NUCLEOTIDE SEQUENCE [LARGE SCALE GENOMIC DNA]</scope>
    <source>
        <strain evidence="2">Pf1</strain>
    </source>
</reference>
<evidence type="ECO:0000313" key="5">
    <source>
        <dbReference type="Proteomes" id="UP001159659"/>
    </source>
</evidence>
<name>A0AAV0SVA7_9STRA</name>
<feature type="compositionally biased region" description="Polar residues" evidence="1">
    <location>
        <begin position="187"/>
        <end position="196"/>
    </location>
</feature>
<dbReference type="Proteomes" id="UP001157938">
    <property type="component" value="Unassembled WGS sequence"/>
</dbReference>
<evidence type="ECO:0008006" key="6">
    <source>
        <dbReference type="Google" id="ProtNLM"/>
    </source>
</evidence>
<evidence type="ECO:0000313" key="4">
    <source>
        <dbReference type="Proteomes" id="UP001157938"/>
    </source>
</evidence>
<dbReference type="EMBL" id="CANTFK010000186">
    <property type="protein sequence ID" value="CAI5708605.1"/>
    <property type="molecule type" value="Genomic_DNA"/>
</dbReference>
<feature type="compositionally biased region" description="Low complexity" evidence="1">
    <location>
        <begin position="241"/>
        <end position="256"/>
    </location>
</feature>
<feature type="region of interest" description="Disordered" evidence="1">
    <location>
        <begin position="174"/>
        <end position="276"/>
    </location>
</feature>
<dbReference type="Proteomes" id="UP001159659">
    <property type="component" value="Unassembled WGS sequence"/>
</dbReference>
<feature type="compositionally biased region" description="Polar residues" evidence="1">
    <location>
        <begin position="210"/>
        <end position="240"/>
    </location>
</feature>
<keyword evidence="4" id="KW-1185">Reference proteome</keyword>